<dbReference type="OrthoDB" id="9800643at2"/>
<dbReference type="NCBIfam" id="TIGR00536">
    <property type="entry name" value="hemK_fam"/>
    <property type="match status" value="1"/>
</dbReference>
<feature type="binding site" evidence="5">
    <location>
        <position position="157"/>
    </location>
    <ligand>
        <name>S-adenosyl-L-methionine</name>
        <dbReference type="ChEBI" id="CHEBI:59789"/>
    </ligand>
</feature>
<dbReference type="GO" id="GO:0032259">
    <property type="term" value="P:methylation"/>
    <property type="evidence" value="ECO:0007669"/>
    <property type="project" value="UniProtKB-KW"/>
</dbReference>
<dbReference type="NCBIfam" id="TIGR03534">
    <property type="entry name" value="RF_mod_PrmC"/>
    <property type="match status" value="1"/>
</dbReference>
<keyword evidence="9" id="KW-1185">Reference proteome</keyword>
<dbReference type="Pfam" id="PF05175">
    <property type="entry name" value="MTS"/>
    <property type="match status" value="1"/>
</dbReference>
<protein>
    <recommendedName>
        <fullName evidence="5">Release factor glutamine methyltransferase</fullName>
        <shortName evidence="5">RF MTase</shortName>
        <ecNumber evidence="5">2.1.1.297</ecNumber>
    </recommendedName>
    <alternativeName>
        <fullName evidence="5">N5-glutamine methyltransferase PrmC</fullName>
    </alternativeName>
    <alternativeName>
        <fullName evidence="5">Protein-(glutamine-N5) MTase PrmC</fullName>
    </alternativeName>
    <alternativeName>
        <fullName evidence="5">Protein-glutamine N-methyltransferase PrmC</fullName>
    </alternativeName>
</protein>
<dbReference type="PROSITE" id="PS00092">
    <property type="entry name" value="N6_MTASE"/>
    <property type="match status" value="1"/>
</dbReference>
<evidence type="ECO:0000259" key="6">
    <source>
        <dbReference type="Pfam" id="PF05175"/>
    </source>
</evidence>
<dbReference type="SUPFAM" id="SSF53335">
    <property type="entry name" value="S-adenosyl-L-methionine-dependent methyltransferases"/>
    <property type="match status" value="1"/>
</dbReference>
<evidence type="ECO:0000259" key="7">
    <source>
        <dbReference type="Pfam" id="PF17827"/>
    </source>
</evidence>
<comment type="similarity">
    <text evidence="5">Belongs to the protein N5-glutamine methyltransferase family. PrmC subfamily.</text>
</comment>
<dbReference type="PANTHER" id="PTHR18895">
    <property type="entry name" value="HEMK METHYLTRANSFERASE"/>
    <property type="match status" value="1"/>
</dbReference>
<keyword evidence="2 5" id="KW-0808">Transferase</keyword>
<evidence type="ECO:0000313" key="8">
    <source>
        <dbReference type="EMBL" id="TWT57067.1"/>
    </source>
</evidence>
<dbReference type="GO" id="GO:0102559">
    <property type="term" value="F:peptide chain release factor N(5)-glutamine methyltransferase activity"/>
    <property type="evidence" value="ECO:0007669"/>
    <property type="project" value="UniProtKB-EC"/>
</dbReference>
<dbReference type="HAMAP" id="MF_02126">
    <property type="entry name" value="RF_methyltr_PrmC"/>
    <property type="match status" value="1"/>
</dbReference>
<dbReference type="InterPro" id="IPR004556">
    <property type="entry name" value="HemK-like"/>
</dbReference>
<sequence>MAETESTAGTDGDVWTVRRILEWTIPYLRERGSTHPRLDAEILLAHAKQCPRIQLYTQYDKPLTEAERTLMRSLVKRRATAEPVAYLVNHREFFSLDFEVNRHVFIPRPDTETLVVTALEVLKPLASAKVLELCTGSACVSVAIAKNHPGTKVTTVELNADTAEVAARNIGKHHVEERVELLQGDLFEPLREGERFNLIVSNPPYIPTAEIETLEPDVRDHEPRMALDGGADGLDLIRKIIHRAPDFLVPDGWLMMELDSSQAENACALLRQRGFQQVEAMADLSHNLRIVVGCRSGSTGA</sequence>
<evidence type="ECO:0000256" key="3">
    <source>
        <dbReference type="ARBA" id="ARBA00022691"/>
    </source>
</evidence>
<dbReference type="RefSeq" id="WP_146506951.1">
    <property type="nucleotide sequence ID" value="NZ_SIHI01000001.1"/>
</dbReference>
<proteinExistence type="inferred from homology"/>
<comment type="catalytic activity">
    <reaction evidence="4 5">
        <text>L-glutaminyl-[peptide chain release factor] + S-adenosyl-L-methionine = N(5)-methyl-L-glutaminyl-[peptide chain release factor] + S-adenosyl-L-homocysteine + H(+)</text>
        <dbReference type="Rhea" id="RHEA:42896"/>
        <dbReference type="Rhea" id="RHEA-COMP:10271"/>
        <dbReference type="Rhea" id="RHEA-COMP:10272"/>
        <dbReference type="ChEBI" id="CHEBI:15378"/>
        <dbReference type="ChEBI" id="CHEBI:30011"/>
        <dbReference type="ChEBI" id="CHEBI:57856"/>
        <dbReference type="ChEBI" id="CHEBI:59789"/>
        <dbReference type="ChEBI" id="CHEBI:61891"/>
        <dbReference type="EC" id="2.1.1.297"/>
    </reaction>
</comment>
<evidence type="ECO:0000256" key="5">
    <source>
        <dbReference type="HAMAP-Rule" id="MF_02126"/>
    </source>
</evidence>
<dbReference type="InterPro" id="IPR050320">
    <property type="entry name" value="N5-glutamine_MTase"/>
</dbReference>
<dbReference type="InterPro" id="IPR019874">
    <property type="entry name" value="RF_methyltr_PrmC"/>
</dbReference>
<dbReference type="Gene3D" id="3.40.50.150">
    <property type="entry name" value="Vaccinia Virus protein VP39"/>
    <property type="match status" value="1"/>
</dbReference>
<comment type="caution">
    <text evidence="8">The sequence shown here is derived from an EMBL/GenBank/DDBJ whole genome shotgun (WGS) entry which is preliminary data.</text>
</comment>
<dbReference type="InterPro" id="IPR029063">
    <property type="entry name" value="SAM-dependent_MTases_sf"/>
</dbReference>
<dbReference type="EC" id="2.1.1.297" evidence="5"/>
<dbReference type="Pfam" id="PF17827">
    <property type="entry name" value="PrmC_N"/>
    <property type="match status" value="1"/>
</dbReference>
<name>A0A5C5X214_9PLAN</name>
<dbReference type="EMBL" id="SIHI01000001">
    <property type="protein sequence ID" value="TWT57067.1"/>
    <property type="molecule type" value="Genomic_DNA"/>
</dbReference>
<feature type="binding site" evidence="5">
    <location>
        <begin position="202"/>
        <end position="205"/>
    </location>
    <ligand>
        <name>substrate</name>
    </ligand>
</feature>
<feature type="domain" description="Methyltransferase small" evidence="6">
    <location>
        <begin position="119"/>
        <end position="206"/>
    </location>
</feature>
<dbReference type="CDD" id="cd02440">
    <property type="entry name" value="AdoMet_MTases"/>
    <property type="match status" value="1"/>
</dbReference>
<dbReference type="Gene3D" id="1.10.8.10">
    <property type="entry name" value="DNA helicase RuvA subunit, C-terminal domain"/>
    <property type="match status" value="1"/>
</dbReference>
<accession>A0A5C5X214</accession>
<dbReference type="Proteomes" id="UP000317243">
    <property type="component" value="Unassembled WGS sequence"/>
</dbReference>
<dbReference type="GO" id="GO:0003676">
    <property type="term" value="F:nucleic acid binding"/>
    <property type="evidence" value="ECO:0007669"/>
    <property type="project" value="InterPro"/>
</dbReference>
<keyword evidence="3 5" id="KW-0949">S-adenosyl-L-methionine</keyword>
<keyword evidence="1 5" id="KW-0489">Methyltransferase</keyword>
<evidence type="ECO:0000313" key="9">
    <source>
        <dbReference type="Proteomes" id="UP000317243"/>
    </source>
</evidence>
<evidence type="ECO:0000256" key="2">
    <source>
        <dbReference type="ARBA" id="ARBA00022679"/>
    </source>
</evidence>
<evidence type="ECO:0000256" key="1">
    <source>
        <dbReference type="ARBA" id="ARBA00022603"/>
    </source>
</evidence>
<reference evidence="8 9" key="1">
    <citation type="submission" date="2019-02" db="EMBL/GenBank/DDBJ databases">
        <title>Deep-cultivation of Planctomycetes and their phenomic and genomic characterization uncovers novel biology.</title>
        <authorList>
            <person name="Wiegand S."/>
            <person name="Jogler M."/>
            <person name="Boedeker C."/>
            <person name="Pinto D."/>
            <person name="Vollmers J."/>
            <person name="Rivas-Marin E."/>
            <person name="Kohn T."/>
            <person name="Peeters S.H."/>
            <person name="Heuer A."/>
            <person name="Rast P."/>
            <person name="Oberbeckmann S."/>
            <person name="Bunk B."/>
            <person name="Jeske O."/>
            <person name="Meyerdierks A."/>
            <person name="Storesund J.E."/>
            <person name="Kallscheuer N."/>
            <person name="Luecker S."/>
            <person name="Lage O.M."/>
            <person name="Pohl T."/>
            <person name="Merkel B.J."/>
            <person name="Hornburger P."/>
            <person name="Mueller R.-W."/>
            <person name="Bruemmer F."/>
            <person name="Labrenz M."/>
            <person name="Spormann A.M."/>
            <person name="Op Den Camp H."/>
            <person name="Overmann J."/>
            <person name="Amann R."/>
            <person name="Jetten M.S.M."/>
            <person name="Mascher T."/>
            <person name="Medema M.H."/>
            <person name="Devos D.P."/>
            <person name="Kaster A.-K."/>
            <person name="Ovreas L."/>
            <person name="Rohde M."/>
            <person name="Galperin M.Y."/>
            <person name="Jogler C."/>
        </authorList>
    </citation>
    <scope>NUCLEOTIDE SEQUENCE [LARGE SCALE GENOMIC DNA]</scope>
    <source>
        <strain evidence="8 9">KOR42</strain>
    </source>
</reference>
<feature type="binding site" evidence="5">
    <location>
        <position position="202"/>
    </location>
    <ligand>
        <name>S-adenosyl-L-methionine</name>
        <dbReference type="ChEBI" id="CHEBI:59789"/>
    </ligand>
</feature>
<gene>
    <name evidence="5 8" type="primary">prmC</name>
    <name evidence="8" type="ORF">KOR42_04250</name>
</gene>
<dbReference type="PANTHER" id="PTHR18895:SF74">
    <property type="entry name" value="MTRF1L RELEASE FACTOR GLUTAMINE METHYLTRANSFERASE"/>
    <property type="match status" value="1"/>
</dbReference>
<dbReference type="InterPro" id="IPR040758">
    <property type="entry name" value="PrmC_N"/>
</dbReference>
<dbReference type="InterPro" id="IPR002052">
    <property type="entry name" value="DNA_methylase_N6_adenine_CS"/>
</dbReference>
<evidence type="ECO:0000256" key="4">
    <source>
        <dbReference type="ARBA" id="ARBA00048391"/>
    </source>
</evidence>
<organism evidence="8 9">
    <name type="scientific">Thalassoglobus neptunius</name>
    <dbReference type="NCBI Taxonomy" id="1938619"/>
    <lineage>
        <taxon>Bacteria</taxon>
        <taxon>Pseudomonadati</taxon>
        <taxon>Planctomycetota</taxon>
        <taxon>Planctomycetia</taxon>
        <taxon>Planctomycetales</taxon>
        <taxon>Planctomycetaceae</taxon>
        <taxon>Thalassoglobus</taxon>
    </lineage>
</organism>
<comment type="caution">
    <text evidence="5">Lacks conserved residue(s) required for the propagation of feature annotation.</text>
</comment>
<dbReference type="InterPro" id="IPR007848">
    <property type="entry name" value="Small_mtfrase_dom"/>
</dbReference>
<dbReference type="AlphaFoldDB" id="A0A5C5X214"/>
<comment type="function">
    <text evidence="5">Methylates the class 1 translation termination release factors RF1/PrfA and RF2/PrfB on the glutamine residue of the universally conserved GGQ motif.</text>
</comment>
<feature type="domain" description="Release factor glutamine methyltransferase N-terminal" evidence="7">
    <location>
        <begin position="20"/>
        <end position="88"/>
    </location>
</feature>